<keyword evidence="10 19" id="KW-0547">Nucleotide-binding</keyword>
<evidence type="ECO:0000256" key="13">
    <source>
        <dbReference type="ARBA" id="ARBA00022989"/>
    </source>
</evidence>
<evidence type="ECO:0000256" key="16">
    <source>
        <dbReference type="ARBA" id="ARBA00023180"/>
    </source>
</evidence>
<comment type="caution">
    <text evidence="24">The sequence shown here is derived from an EMBL/GenBank/DDBJ whole genome shotgun (WGS) entry which is preliminary data.</text>
</comment>
<dbReference type="InterPro" id="IPR011009">
    <property type="entry name" value="Kinase-like_dom_sf"/>
</dbReference>
<evidence type="ECO:0000256" key="7">
    <source>
        <dbReference type="ARBA" id="ARBA00022692"/>
    </source>
</evidence>
<feature type="transmembrane region" description="Helical" evidence="21">
    <location>
        <begin position="273"/>
        <end position="298"/>
    </location>
</feature>
<keyword evidence="5" id="KW-0433">Leucine-rich repeat</keyword>
<keyword evidence="6" id="KW-0808">Transferase</keyword>
<dbReference type="AlphaFoldDB" id="A0A9Q1K8N3"/>
<dbReference type="SMART" id="SM00369">
    <property type="entry name" value="LRR_TYP"/>
    <property type="match status" value="4"/>
</dbReference>
<dbReference type="InterPro" id="IPR001245">
    <property type="entry name" value="Ser-Thr/Tyr_kinase_cat_dom"/>
</dbReference>
<evidence type="ECO:0000256" key="3">
    <source>
        <dbReference type="ARBA" id="ARBA00012513"/>
    </source>
</evidence>
<feature type="signal peptide" evidence="22">
    <location>
        <begin position="1"/>
        <end position="16"/>
    </location>
</feature>
<dbReference type="InterPro" id="IPR055414">
    <property type="entry name" value="LRR_R13L4/SHOC2-like"/>
</dbReference>
<dbReference type="GO" id="GO:0048638">
    <property type="term" value="P:regulation of developmental growth"/>
    <property type="evidence" value="ECO:0007669"/>
    <property type="project" value="UniProtKB-ARBA"/>
</dbReference>
<dbReference type="OrthoDB" id="749055at2759"/>
<evidence type="ECO:0000259" key="23">
    <source>
        <dbReference type="PROSITE" id="PS50011"/>
    </source>
</evidence>
<keyword evidence="16" id="KW-0325">Glycoprotein</keyword>
<dbReference type="InterPro" id="IPR008271">
    <property type="entry name" value="Ser/Thr_kinase_AS"/>
</dbReference>
<keyword evidence="4" id="KW-0723">Serine/threonine-protein kinase</keyword>
<dbReference type="PANTHER" id="PTHR48056:SF81">
    <property type="entry name" value="RECEPTOR PROTEIN-TYROSINE KINASE CEPR1"/>
    <property type="match status" value="1"/>
</dbReference>
<dbReference type="PRINTS" id="PR00019">
    <property type="entry name" value="LEURICHRPT"/>
</dbReference>
<dbReference type="PROSITE" id="PS50011">
    <property type="entry name" value="PROTEIN_KINASE_DOM"/>
    <property type="match status" value="1"/>
</dbReference>
<keyword evidence="8 22" id="KW-0732">Signal</keyword>
<evidence type="ECO:0000313" key="24">
    <source>
        <dbReference type="EMBL" id="KAJ8438818.1"/>
    </source>
</evidence>
<evidence type="ECO:0000256" key="9">
    <source>
        <dbReference type="ARBA" id="ARBA00022737"/>
    </source>
</evidence>
<dbReference type="InterPro" id="IPR013210">
    <property type="entry name" value="LRR_N_plant-typ"/>
</dbReference>
<gene>
    <name evidence="24" type="ORF">Cgig2_023852</name>
</gene>
<keyword evidence="11" id="KW-0418">Kinase</keyword>
<dbReference type="GO" id="GO:0016020">
    <property type="term" value="C:membrane"/>
    <property type="evidence" value="ECO:0007669"/>
    <property type="project" value="UniProtKB-SubCell"/>
</dbReference>
<evidence type="ECO:0000256" key="2">
    <source>
        <dbReference type="ARBA" id="ARBA00008684"/>
    </source>
</evidence>
<dbReference type="Pfam" id="PF07714">
    <property type="entry name" value="PK_Tyr_Ser-Thr"/>
    <property type="match status" value="1"/>
</dbReference>
<dbReference type="PANTHER" id="PTHR48056">
    <property type="entry name" value="LRR RECEPTOR-LIKE SERINE/THREONINE-PROTEIN KINASE-RELATED"/>
    <property type="match status" value="1"/>
</dbReference>
<accession>A0A9Q1K8N3</accession>
<evidence type="ECO:0000256" key="10">
    <source>
        <dbReference type="ARBA" id="ARBA00022741"/>
    </source>
</evidence>
<keyword evidence="15" id="KW-0675">Receptor</keyword>
<dbReference type="Gene3D" id="3.30.200.20">
    <property type="entry name" value="Phosphorylase Kinase, domain 1"/>
    <property type="match status" value="1"/>
</dbReference>
<dbReference type="FunFam" id="1.10.510.10:FF:000016">
    <property type="entry name" value="Somatic embryogenesis receptor-like kinase 1"/>
    <property type="match status" value="1"/>
</dbReference>
<dbReference type="FunFam" id="3.30.200.20:FF:000015">
    <property type="entry name" value="Somatic embryogenesis receptor kinase 1"/>
    <property type="match status" value="1"/>
</dbReference>
<dbReference type="SUPFAM" id="SSF52058">
    <property type="entry name" value="L domain-like"/>
    <property type="match status" value="1"/>
</dbReference>
<feature type="transmembrane region" description="Helical" evidence="21">
    <location>
        <begin position="40"/>
        <end position="64"/>
    </location>
</feature>
<feature type="region of interest" description="Disordered" evidence="20">
    <location>
        <begin position="668"/>
        <end position="689"/>
    </location>
</feature>
<keyword evidence="25" id="KW-1185">Reference proteome</keyword>
<evidence type="ECO:0000256" key="6">
    <source>
        <dbReference type="ARBA" id="ARBA00022679"/>
    </source>
</evidence>
<keyword evidence="13 21" id="KW-1133">Transmembrane helix</keyword>
<dbReference type="InterPro" id="IPR032675">
    <property type="entry name" value="LRR_dom_sf"/>
</dbReference>
<dbReference type="Gene3D" id="3.80.10.10">
    <property type="entry name" value="Ribonuclease Inhibitor"/>
    <property type="match status" value="1"/>
</dbReference>
<dbReference type="EMBL" id="JAKOGI010000240">
    <property type="protein sequence ID" value="KAJ8438818.1"/>
    <property type="molecule type" value="Genomic_DNA"/>
</dbReference>
<evidence type="ECO:0000256" key="1">
    <source>
        <dbReference type="ARBA" id="ARBA00004479"/>
    </source>
</evidence>
<keyword evidence="14 21" id="KW-0472">Membrane</keyword>
<dbReference type="FunFam" id="3.80.10.10:FF:000021">
    <property type="entry name" value="Putative LRR receptor-like serine/threonine-protein kinase"/>
    <property type="match status" value="1"/>
</dbReference>
<keyword evidence="12 19" id="KW-0067">ATP-binding</keyword>
<evidence type="ECO:0000256" key="14">
    <source>
        <dbReference type="ARBA" id="ARBA00023136"/>
    </source>
</evidence>
<dbReference type="GO" id="GO:0005524">
    <property type="term" value="F:ATP binding"/>
    <property type="evidence" value="ECO:0007669"/>
    <property type="project" value="UniProtKB-UniRule"/>
</dbReference>
<evidence type="ECO:0000256" key="15">
    <source>
        <dbReference type="ARBA" id="ARBA00023170"/>
    </source>
</evidence>
<dbReference type="EC" id="2.7.11.1" evidence="3"/>
<comment type="subcellular location">
    <subcellularLocation>
        <location evidence="1">Membrane</location>
        <topology evidence="1">Single-pass type I membrane protein</topology>
    </subcellularLocation>
</comment>
<keyword evidence="9" id="KW-0677">Repeat</keyword>
<comment type="catalytic activity">
    <reaction evidence="17">
        <text>L-threonyl-[protein] + ATP = O-phospho-L-threonyl-[protein] + ADP + H(+)</text>
        <dbReference type="Rhea" id="RHEA:46608"/>
        <dbReference type="Rhea" id="RHEA-COMP:11060"/>
        <dbReference type="Rhea" id="RHEA-COMP:11605"/>
        <dbReference type="ChEBI" id="CHEBI:15378"/>
        <dbReference type="ChEBI" id="CHEBI:30013"/>
        <dbReference type="ChEBI" id="CHEBI:30616"/>
        <dbReference type="ChEBI" id="CHEBI:61977"/>
        <dbReference type="ChEBI" id="CHEBI:456216"/>
        <dbReference type="EC" id="2.7.11.1"/>
    </reaction>
</comment>
<dbReference type="InterPro" id="IPR050647">
    <property type="entry name" value="Plant_LRR-RLKs"/>
</dbReference>
<dbReference type="Pfam" id="PF23598">
    <property type="entry name" value="LRR_14"/>
    <property type="match status" value="1"/>
</dbReference>
<dbReference type="SMART" id="SM00220">
    <property type="entry name" value="S_TKc"/>
    <property type="match status" value="1"/>
</dbReference>
<comment type="similarity">
    <text evidence="2">Belongs to the protein kinase superfamily. Ser/Thr protein kinase family.</text>
</comment>
<dbReference type="SUPFAM" id="SSF56112">
    <property type="entry name" value="Protein kinase-like (PK-like)"/>
    <property type="match status" value="1"/>
</dbReference>
<evidence type="ECO:0000256" key="8">
    <source>
        <dbReference type="ARBA" id="ARBA00022729"/>
    </source>
</evidence>
<dbReference type="PROSITE" id="PS00108">
    <property type="entry name" value="PROTEIN_KINASE_ST"/>
    <property type="match status" value="1"/>
</dbReference>
<dbReference type="InterPro" id="IPR003591">
    <property type="entry name" value="Leu-rich_rpt_typical-subtyp"/>
</dbReference>
<dbReference type="GO" id="GO:0004674">
    <property type="term" value="F:protein serine/threonine kinase activity"/>
    <property type="evidence" value="ECO:0007669"/>
    <property type="project" value="UniProtKB-KW"/>
</dbReference>
<dbReference type="InterPro" id="IPR000719">
    <property type="entry name" value="Prot_kinase_dom"/>
</dbReference>
<sequence>MAFTLSLFLVFSLVCAFSVRFSLPYEPRNNEGTPPSLSLFLLFLLLLLLGLLCWVVKFSILGAVEALIKVKNELHDPYGILNNWDEFSVDPCSWAMITCSSDNKVINKSSVFSGNRGAPSQSLSGILSGAIANLTNLKQILLQNNNISGKIPPEIGSLLKLQTLDLSNNGFSGSVPNTLGQLKSLQYLRLNNNSLSGSFPASLANLSQLAFLDLSYNNLSGPVPKFPRKTFNIVGNSLICGSKNIDGCSGSIIPMPQSFSISASAGGQRSKKLAIALGVTFGFVSSIFLLLGFVINYWRKEKRRRFMQKINGQYLEIKYPQFHLSYIKVLSNSTKGILNFVADTQELGQIKLGNLRNFSFKELHIATDGFSSKNILGHGGFGNVYKGKLADGMMVAVKRLNDVIGTSGELQFRTELELISLAVHKNLLRLIGFCATSNERLLVYPYMSNGSVASRLKGKPPLDWNTRKKIAIGAARGLLYLHEQCDPKIIHRDVKAANVLLDDCYEAVVGDFGLAKLLDHADSHVTTAVRGTVGHIAPEYLSTGQSSEKTDVFGFGILLLELVTGMRAFEFGKTTNQKGNMLEWVKKIQQEKKVEMLVDKELGTNYDRIEVGEILQVALLCTQYLPAHRPKMSEVVRMLEGDGLAEKWASAHGHQDNINLSFARASSMPVNPHASHDRNQHPNSLFRASFDDDDAHSLDSFAMELSGPR</sequence>
<evidence type="ECO:0000256" key="11">
    <source>
        <dbReference type="ARBA" id="ARBA00022777"/>
    </source>
</evidence>
<proteinExistence type="inferred from homology"/>
<evidence type="ECO:0000256" key="4">
    <source>
        <dbReference type="ARBA" id="ARBA00022527"/>
    </source>
</evidence>
<feature type="domain" description="Protein kinase" evidence="23">
    <location>
        <begin position="370"/>
        <end position="649"/>
    </location>
</feature>
<organism evidence="24 25">
    <name type="scientific">Carnegiea gigantea</name>
    <dbReference type="NCBI Taxonomy" id="171969"/>
    <lineage>
        <taxon>Eukaryota</taxon>
        <taxon>Viridiplantae</taxon>
        <taxon>Streptophyta</taxon>
        <taxon>Embryophyta</taxon>
        <taxon>Tracheophyta</taxon>
        <taxon>Spermatophyta</taxon>
        <taxon>Magnoliopsida</taxon>
        <taxon>eudicotyledons</taxon>
        <taxon>Gunneridae</taxon>
        <taxon>Pentapetalae</taxon>
        <taxon>Caryophyllales</taxon>
        <taxon>Cactineae</taxon>
        <taxon>Cactaceae</taxon>
        <taxon>Cactoideae</taxon>
        <taxon>Echinocereeae</taxon>
        <taxon>Carnegiea</taxon>
    </lineage>
</organism>
<keyword evidence="7 21" id="KW-0812">Transmembrane</keyword>
<dbReference type="Gene3D" id="1.10.510.10">
    <property type="entry name" value="Transferase(Phosphotransferase) domain 1"/>
    <property type="match status" value="1"/>
</dbReference>
<reference evidence="24" key="1">
    <citation type="submission" date="2022-04" db="EMBL/GenBank/DDBJ databases">
        <title>Carnegiea gigantea Genome sequencing and assembly v2.</title>
        <authorList>
            <person name="Copetti D."/>
            <person name="Sanderson M.J."/>
            <person name="Burquez A."/>
            <person name="Wojciechowski M.F."/>
        </authorList>
    </citation>
    <scope>NUCLEOTIDE SEQUENCE</scope>
    <source>
        <strain evidence="24">SGP5-SGP5p</strain>
        <tissue evidence="24">Aerial part</tissue>
    </source>
</reference>
<comment type="catalytic activity">
    <reaction evidence="18">
        <text>L-seryl-[protein] + ATP = O-phospho-L-seryl-[protein] + ADP + H(+)</text>
        <dbReference type="Rhea" id="RHEA:17989"/>
        <dbReference type="Rhea" id="RHEA-COMP:9863"/>
        <dbReference type="Rhea" id="RHEA-COMP:11604"/>
        <dbReference type="ChEBI" id="CHEBI:15378"/>
        <dbReference type="ChEBI" id="CHEBI:29999"/>
        <dbReference type="ChEBI" id="CHEBI:30616"/>
        <dbReference type="ChEBI" id="CHEBI:83421"/>
        <dbReference type="ChEBI" id="CHEBI:456216"/>
        <dbReference type="EC" id="2.7.11.1"/>
    </reaction>
</comment>
<feature type="binding site" evidence="19">
    <location>
        <position position="398"/>
    </location>
    <ligand>
        <name>ATP</name>
        <dbReference type="ChEBI" id="CHEBI:30616"/>
    </ligand>
</feature>
<name>A0A9Q1K8N3_9CARY</name>
<feature type="chain" id="PRO_5040448172" description="non-specific serine/threonine protein kinase" evidence="22">
    <location>
        <begin position="17"/>
        <end position="709"/>
    </location>
</feature>
<dbReference type="PROSITE" id="PS00107">
    <property type="entry name" value="PROTEIN_KINASE_ATP"/>
    <property type="match status" value="1"/>
</dbReference>
<evidence type="ECO:0000313" key="25">
    <source>
        <dbReference type="Proteomes" id="UP001153076"/>
    </source>
</evidence>
<dbReference type="Proteomes" id="UP001153076">
    <property type="component" value="Unassembled WGS sequence"/>
</dbReference>
<protein>
    <recommendedName>
        <fullName evidence="3">non-specific serine/threonine protein kinase</fullName>
        <ecNumber evidence="3">2.7.11.1</ecNumber>
    </recommendedName>
</protein>
<evidence type="ECO:0000256" key="17">
    <source>
        <dbReference type="ARBA" id="ARBA00047899"/>
    </source>
</evidence>
<evidence type="ECO:0000256" key="21">
    <source>
        <dbReference type="SAM" id="Phobius"/>
    </source>
</evidence>
<evidence type="ECO:0000256" key="19">
    <source>
        <dbReference type="PROSITE-ProRule" id="PRU10141"/>
    </source>
</evidence>
<evidence type="ECO:0000256" key="12">
    <source>
        <dbReference type="ARBA" id="ARBA00022840"/>
    </source>
</evidence>
<evidence type="ECO:0000256" key="20">
    <source>
        <dbReference type="SAM" id="MobiDB-lite"/>
    </source>
</evidence>
<evidence type="ECO:0000256" key="22">
    <source>
        <dbReference type="SAM" id="SignalP"/>
    </source>
</evidence>
<dbReference type="Pfam" id="PF08263">
    <property type="entry name" value="LRRNT_2"/>
    <property type="match status" value="1"/>
</dbReference>
<evidence type="ECO:0000256" key="18">
    <source>
        <dbReference type="ARBA" id="ARBA00048679"/>
    </source>
</evidence>
<evidence type="ECO:0000256" key="5">
    <source>
        <dbReference type="ARBA" id="ARBA00022614"/>
    </source>
</evidence>
<dbReference type="InterPro" id="IPR017441">
    <property type="entry name" value="Protein_kinase_ATP_BS"/>
</dbReference>